<evidence type="ECO:0000256" key="2">
    <source>
        <dbReference type="SAM" id="SignalP"/>
    </source>
</evidence>
<dbReference type="PROSITE" id="PS51318">
    <property type="entry name" value="TAT"/>
    <property type="match status" value="1"/>
</dbReference>
<comment type="caution">
    <text evidence="3">The sequence shown here is derived from an EMBL/GenBank/DDBJ whole genome shotgun (WGS) entry which is preliminary data.</text>
</comment>
<dbReference type="EMBL" id="RRZB01000005">
    <property type="protein sequence ID" value="MBE0462491.1"/>
    <property type="molecule type" value="Genomic_DNA"/>
</dbReference>
<accession>A0ABR9FV15</accession>
<keyword evidence="1 2" id="KW-0732">Signal</keyword>
<dbReference type="InterPro" id="IPR006311">
    <property type="entry name" value="TAT_signal"/>
</dbReference>
<dbReference type="RefSeq" id="WP_192536980.1">
    <property type="nucleotide sequence ID" value="NZ_RRZB01000005.1"/>
</dbReference>
<feature type="chain" id="PRO_5047288623" evidence="2">
    <location>
        <begin position="38"/>
        <end position="63"/>
    </location>
</feature>
<sequence>MLPTYTRRRLLKAATLAGMSVVLVPVSALLPAASAQSQPPAPTSRHTPDSIMVNGWLLRASDR</sequence>
<protein>
    <submittedName>
        <fullName evidence="3">Twin-arginine translocation signal domain-containing protein</fullName>
    </submittedName>
</protein>
<organism evidence="3 4">
    <name type="scientific">Halomonas colorata</name>
    <dbReference type="NCBI Taxonomy" id="2742615"/>
    <lineage>
        <taxon>Bacteria</taxon>
        <taxon>Pseudomonadati</taxon>
        <taxon>Pseudomonadota</taxon>
        <taxon>Gammaproteobacteria</taxon>
        <taxon>Oceanospirillales</taxon>
        <taxon>Halomonadaceae</taxon>
        <taxon>Halomonas</taxon>
    </lineage>
</organism>
<keyword evidence="4" id="KW-1185">Reference proteome</keyword>
<reference evidence="3 4" key="1">
    <citation type="submission" date="2020-07" db="EMBL/GenBank/DDBJ databases">
        <title>Halophilic bacteria isolated from french cheeses.</title>
        <authorList>
            <person name="Kothe C.I."/>
            <person name="Farah-Kraiem B."/>
            <person name="Renault P."/>
            <person name="Dridi B."/>
        </authorList>
    </citation>
    <scope>NUCLEOTIDE SEQUENCE [LARGE SCALE GENOMIC DNA]</scope>
    <source>
        <strain evidence="3 4">FME20</strain>
    </source>
</reference>
<dbReference type="Proteomes" id="UP001645038">
    <property type="component" value="Unassembled WGS sequence"/>
</dbReference>
<evidence type="ECO:0000313" key="4">
    <source>
        <dbReference type="Proteomes" id="UP001645038"/>
    </source>
</evidence>
<evidence type="ECO:0000313" key="3">
    <source>
        <dbReference type="EMBL" id="MBE0462491.1"/>
    </source>
</evidence>
<evidence type="ECO:0000256" key="1">
    <source>
        <dbReference type="ARBA" id="ARBA00022729"/>
    </source>
</evidence>
<dbReference type="NCBIfam" id="TIGR01409">
    <property type="entry name" value="TAT_signal_seq"/>
    <property type="match status" value="1"/>
</dbReference>
<dbReference type="InterPro" id="IPR019546">
    <property type="entry name" value="TAT_signal_bac_arc"/>
</dbReference>
<gene>
    <name evidence="3" type="ORF">EI547_03325</name>
</gene>
<proteinExistence type="predicted"/>
<name>A0ABR9FV15_9GAMM</name>
<feature type="signal peptide" evidence="2">
    <location>
        <begin position="1"/>
        <end position="37"/>
    </location>
</feature>